<sequence>MATHTDHAVVVGGSLGGLLAARVLSESFKQVTIVDRDVMTTDPVPRKGVPQGRHAHALLARGREAFEELFPGLTDELVALGVSKMDFQSEFRWYNDGLLLCQQPSGMIGLGASRPLLEARIRARVLALTNVTVMDGSEATDLVAAPGAPRITGVHVTRLGEQQSHQVLSADLVVDATGRGTRGPNWLEALGYPAPTTDRVEVGLAYGSRLYRRDPNGPQPAAVAMSVAHPRGGAMLAQEGDRWIVTYSGLLGDATPLDHEGFTEFAATLPSMAIHDVIRDAEPLSDPLRFRYPASTRRRWEILPYVPEGFLAFGDAIASFSPVYGQGMSVSAVQALGLRECLQQGVDQLAPRFFKKAAAIVDIPWSIGVDGDLRFPGVQGKRTARVRLTNAYLARLHVAAEHDPAVAYAFLRVINLLDAPPRLLLPSTALRVLRGNIDRRSHIARPQVATTA</sequence>
<dbReference type="PANTHER" id="PTHR43422">
    <property type="entry name" value="THIAMINE THIAZOLE SYNTHASE"/>
    <property type="match status" value="1"/>
</dbReference>
<protein>
    <submittedName>
        <fullName evidence="1">Uncharacterized protein</fullName>
    </submittedName>
</protein>
<gene>
    <name evidence="1" type="ORF">EXE63_03010</name>
</gene>
<dbReference type="Proteomes" id="UP000501849">
    <property type="component" value="Plasmid unnamed2"/>
</dbReference>
<organism evidence="1 2">
    <name type="scientific">Mycolicibacterium frederiksbergense</name>
    <dbReference type="NCBI Taxonomy" id="117567"/>
    <lineage>
        <taxon>Bacteria</taxon>
        <taxon>Bacillati</taxon>
        <taxon>Actinomycetota</taxon>
        <taxon>Actinomycetes</taxon>
        <taxon>Mycobacteriales</taxon>
        <taxon>Mycobacteriaceae</taxon>
        <taxon>Mycolicibacterium</taxon>
    </lineage>
</organism>
<name>A0A6H0S0Z4_9MYCO</name>
<dbReference type="EMBL" id="CP038798">
    <property type="protein sequence ID" value="QIV79985.1"/>
    <property type="molecule type" value="Genomic_DNA"/>
</dbReference>
<dbReference type="KEGG" id="mfre:EXE63_03010"/>
<accession>A0A6H0S0Z4</accession>
<dbReference type="InterPro" id="IPR036188">
    <property type="entry name" value="FAD/NAD-bd_sf"/>
</dbReference>
<reference evidence="1 2" key="1">
    <citation type="submission" date="2019-04" db="EMBL/GenBank/DDBJ databases">
        <title>Draft, Whole-Genome Sequence of the Anthracene-degrading Mycobacterium frederiksbergense LB501T, Isolated from a Polycyclic Aromatic Hydrocarbon (PAH)-Contaminated Soil.</title>
        <authorList>
            <person name="Augelletti F."/>
        </authorList>
    </citation>
    <scope>NUCLEOTIDE SEQUENCE [LARGE SCALE GENOMIC DNA]</scope>
    <source>
        <strain evidence="1 2">LB 501T</strain>
        <plasmid evidence="1 2">unnamed2</plasmid>
    </source>
</reference>
<keyword evidence="2" id="KW-1185">Reference proteome</keyword>
<dbReference type="SUPFAM" id="SSF51905">
    <property type="entry name" value="FAD/NAD(P)-binding domain"/>
    <property type="match status" value="1"/>
</dbReference>
<evidence type="ECO:0000313" key="2">
    <source>
        <dbReference type="Proteomes" id="UP000501849"/>
    </source>
</evidence>
<dbReference type="AlphaFoldDB" id="A0A6H0S0Z4"/>
<geneLocation type="plasmid" evidence="1 2">
    <name>unnamed2</name>
</geneLocation>
<dbReference type="RefSeq" id="WP_168140712.1">
    <property type="nucleotide sequence ID" value="NZ_CP038798.1"/>
</dbReference>
<keyword evidence="1" id="KW-0614">Plasmid</keyword>
<evidence type="ECO:0000313" key="1">
    <source>
        <dbReference type="EMBL" id="QIV79985.1"/>
    </source>
</evidence>
<proteinExistence type="predicted"/>
<dbReference type="PANTHER" id="PTHR43422:SF3">
    <property type="entry name" value="THIAMINE THIAZOLE SYNTHASE"/>
    <property type="match status" value="1"/>
</dbReference>
<dbReference type="Gene3D" id="3.50.50.60">
    <property type="entry name" value="FAD/NAD(P)-binding domain"/>
    <property type="match status" value="1"/>
</dbReference>